<name>A0A8J9WCI4_BRALA</name>
<keyword evidence="16" id="KW-0732">Signal</keyword>
<keyword evidence="12" id="KW-0407">Ion channel</keyword>
<evidence type="ECO:0000256" key="9">
    <source>
        <dbReference type="ARBA" id="ARBA00023180"/>
    </source>
</evidence>
<keyword evidence="11" id="KW-1071">Ligand-gated ion channel</keyword>
<dbReference type="Gene3D" id="3.40.50.2300">
    <property type="match status" value="2"/>
</dbReference>
<dbReference type="SMART" id="SM00079">
    <property type="entry name" value="PBPe"/>
    <property type="match status" value="1"/>
</dbReference>
<evidence type="ECO:0000256" key="8">
    <source>
        <dbReference type="ARBA" id="ARBA00023170"/>
    </source>
</evidence>
<sequence length="1024" mass="113709">MEFLSTGLLLLLLASTSNAETFTAGVVHVSDQCQTSEVDAKTCKSNHTDYCNVADGAIRTFGVIIPGVSHELQIEHTLADTSMCAVEAANNLLNRKACALILLGNQDARMGDVFSFATSIRIPRIYINPHRIPGNQPAETRGLNFYMRPNTRDLNVMMTDIVDAYGWKTVAILYDGVYDIEGAEEILARVTQRGIRLGAFLIPKNPSASDLEAVLLKIKQSGIKKIVLHSEVNVIDSVFQQAVHLVMLNPHFHWMITNLVRSELDLSQYRRTNARITTFRLAGGYEGLKSLSEELTTYEALVVDSVGMLIKGIEEFPEDTNQDNCRDTLIRELTDGMEFGGRAFGPDGYLTKFSIDISEFKNGVLQSVGNWTPTEGARLADNMYYDDRPLPFAAHKMFHIETYTQGVFVNFTENSKAKGLTGNDVFEGYLIDVIKTIATNLKFKFDLTVARVGNVENLIGASLVEGASKPKDMGLILTPLNYSSQVDITVSVLNLGYTVLWKKPKTKAVDVITLLTPLQNFTWLYILAVYACVTLAFYGINKFDPFEWGLYNRREGREEDVDELVDPYGGRNSPWFVYRALVLQGMEKVPRSYAGKLIAAGWLMFAVTLVTYYIATYAGLLVACSAMQIHGMEDLHHRKDVAYGINKFLPPVGSFFETFDKVQDEDFKAFKEMRDFIYDNRVDVVVPTDNTGVEKVQKGVFLSVPGTYSQTQWKPYSFITHSKIQFFAQDQCQLETAGNYFFPYGLGLAFPKGSIFHNEFTEEILRLQEEGVLEELQNKWMTVTYDSCNCNGDDPLGTRAIAPENLTVVFGGMGVAMGVAIFVAVVEFLWFFHKRDKEFEKLNPQKTPDQKPGRRSSASIAFRRLSSLFRKPSKSSVEAPRPQKGTTGSPFLDRNSPPFINPSAPRGPLPYRGTLPRDRMAVSVIPMDNFANKPAQNGRGIQMTSSPPAATSGDSNMADGDDVDSAGFGMHGARSNDTGLGESPPLEDDMSAPGKALSYTVNVHRSARGDIIRPPPDPPVEFAL</sequence>
<keyword evidence="20" id="KW-1185">Reference proteome</keyword>
<accession>A0A8J9WCI4</accession>
<dbReference type="InterPro" id="IPR028082">
    <property type="entry name" value="Peripla_BP_I"/>
</dbReference>
<evidence type="ECO:0000256" key="13">
    <source>
        <dbReference type="ARBA" id="ARBA00034100"/>
    </source>
</evidence>
<evidence type="ECO:0000256" key="16">
    <source>
        <dbReference type="SAM" id="SignalP"/>
    </source>
</evidence>
<feature type="compositionally biased region" description="Polar residues" evidence="14">
    <location>
        <begin position="942"/>
        <end position="955"/>
    </location>
</feature>
<keyword evidence="2" id="KW-0813">Transport</keyword>
<keyword evidence="7 15" id="KW-0472">Membrane</keyword>
<evidence type="ECO:0000256" key="12">
    <source>
        <dbReference type="ARBA" id="ARBA00023303"/>
    </source>
</evidence>
<dbReference type="Pfam" id="PF01094">
    <property type="entry name" value="ANF_receptor"/>
    <property type="match status" value="1"/>
</dbReference>
<feature type="domain" description="Ionotropic glutamate receptor C-terminal" evidence="17">
    <location>
        <begin position="402"/>
        <end position="783"/>
    </location>
</feature>
<feature type="transmembrane region" description="Helical" evidence="15">
    <location>
        <begin position="521"/>
        <end position="540"/>
    </location>
</feature>
<feature type="region of interest" description="Disordered" evidence="14">
    <location>
        <begin position="871"/>
        <end position="914"/>
    </location>
</feature>
<dbReference type="InterPro" id="IPR015683">
    <property type="entry name" value="Ionotropic_Glu_rcpt"/>
</dbReference>
<feature type="transmembrane region" description="Helical" evidence="15">
    <location>
        <begin position="808"/>
        <end position="832"/>
    </location>
</feature>
<evidence type="ECO:0000256" key="15">
    <source>
        <dbReference type="SAM" id="Phobius"/>
    </source>
</evidence>
<feature type="chain" id="PRO_5035470797" evidence="16">
    <location>
        <begin position="20"/>
        <end position="1024"/>
    </location>
</feature>
<dbReference type="SMART" id="SM00918">
    <property type="entry name" value="Lig_chan-Glu_bd"/>
    <property type="match status" value="1"/>
</dbReference>
<feature type="signal peptide" evidence="16">
    <location>
        <begin position="1"/>
        <end position="19"/>
    </location>
</feature>
<dbReference type="OrthoDB" id="9989438at2759"/>
<dbReference type="InterPro" id="IPR001828">
    <property type="entry name" value="ANF_lig-bd_rcpt"/>
</dbReference>
<dbReference type="SUPFAM" id="SSF53850">
    <property type="entry name" value="Periplasmic binding protein-like II"/>
    <property type="match status" value="1"/>
</dbReference>
<feature type="transmembrane region" description="Helical" evidence="15">
    <location>
        <begin position="593"/>
        <end position="615"/>
    </location>
</feature>
<dbReference type="EMBL" id="OV696686">
    <property type="protein sequence ID" value="CAH1229871.1"/>
    <property type="molecule type" value="Genomic_DNA"/>
</dbReference>
<protein>
    <submittedName>
        <fullName evidence="19">GRIK2 protein</fullName>
    </submittedName>
</protein>
<gene>
    <name evidence="19" type="primary">GRIK2</name>
    <name evidence="19" type="ORF">BLAG_LOCUS920</name>
</gene>
<evidence type="ECO:0000256" key="7">
    <source>
        <dbReference type="ARBA" id="ARBA00023136"/>
    </source>
</evidence>
<dbReference type="GO" id="GO:0045211">
    <property type="term" value="C:postsynaptic membrane"/>
    <property type="evidence" value="ECO:0007669"/>
    <property type="project" value="UniProtKB-SubCell"/>
</dbReference>
<keyword evidence="10" id="KW-0628">Postsynaptic cell membrane</keyword>
<feature type="domain" description="Ionotropic glutamate receptor L-glutamate and glycine-binding" evidence="18">
    <location>
        <begin position="407"/>
        <end position="464"/>
    </location>
</feature>
<evidence type="ECO:0000313" key="20">
    <source>
        <dbReference type="Proteomes" id="UP000838412"/>
    </source>
</evidence>
<reference evidence="19" key="1">
    <citation type="submission" date="2022-01" db="EMBL/GenBank/DDBJ databases">
        <authorList>
            <person name="Braso-Vives M."/>
        </authorList>
    </citation>
    <scope>NUCLEOTIDE SEQUENCE</scope>
</reference>
<keyword evidence="3 15" id="KW-0812">Transmembrane</keyword>
<dbReference type="InterPro" id="IPR019594">
    <property type="entry name" value="Glu/Gly-bd"/>
</dbReference>
<dbReference type="Pfam" id="PF00060">
    <property type="entry name" value="Lig_chan"/>
    <property type="match status" value="1"/>
</dbReference>
<keyword evidence="8" id="KW-0675">Receptor</keyword>
<evidence type="ECO:0000256" key="10">
    <source>
        <dbReference type="ARBA" id="ARBA00023257"/>
    </source>
</evidence>
<comment type="subcellular location">
    <subcellularLocation>
        <location evidence="1">Membrane</location>
        <topology evidence="1">Multi-pass membrane protein</topology>
    </subcellularLocation>
    <subcellularLocation>
        <location evidence="13">Postsynaptic cell membrane</location>
    </subcellularLocation>
</comment>
<dbReference type="Proteomes" id="UP000838412">
    <property type="component" value="Chromosome 1"/>
</dbReference>
<evidence type="ECO:0000256" key="4">
    <source>
        <dbReference type="ARBA" id="ARBA00022989"/>
    </source>
</evidence>
<evidence type="ECO:0000256" key="5">
    <source>
        <dbReference type="ARBA" id="ARBA00023018"/>
    </source>
</evidence>
<feature type="region of interest" description="Disordered" evidence="14">
    <location>
        <begin position="931"/>
        <end position="997"/>
    </location>
</feature>
<evidence type="ECO:0000256" key="6">
    <source>
        <dbReference type="ARBA" id="ARBA00023065"/>
    </source>
</evidence>
<dbReference type="SUPFAM" id="SSF53822">
    <property type="entry name" value="Periplasmic binding protein-like I"/>
    <property type="match status" value="1"/>
</dbReference>
<dbReference type="AlphaFoldDB" id="A0A8J9WCI4"/>
<evidence type="ECO:0000256" key="1">
    <source>
        <dbReference type="ARBA" id="ARBA00004141"/>
    </source>
</evidence>
<evidence type="ECO:0000259" key="18">
    <source>
        <dbReference type="SMART" id="SM00918"/>
    </source>
</evidence>
<dbReference type="FunFam" id="1.10.287.70:FF:000299">
    <property type="entry name" value="Uncharacterized protein"/>
    <property type="match status" value="1"/>
</dbReference>
<keyword evidence="9" id="KW-0325">Glycoprotein</keyword>
<evidence type="ECO:0000256" key="3">
    <source>
        <dbReference type="ARBA" id="ARBA00022692"/>
    </source>
</evidence>
<evidence type="ECO:0000259" key="17">
    <source>
        <dbReference type="SMART" id="SM00079"/>
    </source>
</evidence>
<keyword evidence="6" id="KW-0406">Ion transport</keyword>
<dbReference type="Gene3D" id="3.40.190.10">
    <property type="entry name" value="Periplasmic binding protein-like II"/>
    <property type="match status" value="3"/>
</dbReference>
<dbReference type="InterPro" id="IPR001320">
    <property type="entry name" value="Iontro_rcpt_C"/>
</dbReference>
<dbReference type="Gene3D" id="1.10.287.70">
    <property type="match status" value="1"/>
</dbReference>
<keyword evidence="4 15" id="KW-1133">Transmembrane helix</keyword>
<keyword evidence="5" id="KW-0770">Synapse</keyword>
<evidence type="ECO:0000256" key="11">
    <source>
        <dbReference type="ARBA" id="ARBA00023286"/>
    </source>
</evidence>
<evidence type="ECO:0000256" key="2">
    <source>
        <dbReference type="ARBA" id="ARBA00022448"/>
    </source>
</evidence>
<evidence type="ECO:0000256" key="14">
    <source>
        <dbReference type="SAM" id="MobiDB-lite"/>
    </source>
</evidence>
<dbReference type="PANTHER" id="PTHR18966">
    <property type="entry name" value="IONOTROPIC GLUTAMATE RECEPTOR"/>
    <property type="match status" value="1"/>
</dbReference>
<evidence type="ECO:0000313" key="19">
    <source>
        <dbReference type="EMBL" id="CAH1229871.1"/>
    </source>
</evidence>
<dbReference type="GO" id="GO:0015276">
    <property type="term" value="F:ligand-gated monoatomic ion channel activity"/>
    <property type="evidence" value="ECO:0007669"/>
    <property type="project" value="InterPro"/>
</dbReference>
<proteinExistence type="predicted"/>
<organism evidence="19 20">
    <name type="scientific">Branchiostoma lanceolatum</name>
    <name type="common">Common lancelet</name>
    <name type="synonym">Amphioxus lanceolatum</name>
    <dbReference type="NCBI Taxonomy" id="7740"/>
    <lineage>
        <taxon>Eukaryota</taxon>
        <taxon>Metazoa</taxon>
        <taxon>Chordata</taxon>
        <taxon>Cephalochordata</taxon>
        <taxon>Leptocardii</taxon>
        <taxon>Amphioxiformes</taxon>
        <taxon>Branchiostomatidae</taxon>
        <taxon>Branchiostoma</taxon>
    </lineage>
</organism>